<feature type="region of interest" description="Disordered" evidence="1">
    <location>
        <begin position="471"/>
        <end position="839"/>
    </location>
</feature>
<dbReference type="OMA" id="NQNDIWA"/>
<feature type="region of interest" description="Disordered" evidence="1">
    <location>
        <begin position="364"/>
        <end position="390"/>
    </location>
</feature>
<evidence type="ECO:0000256" key="1">
    <source>
        <dbReference type="SAM" id="MobiDB-lite"/>
    </source>
</evidence>
<name>K1WUY6_MARBU</name>
<proteinExistence type="predicted"/>
<keyword evidence="3" id="KW-1185">Reference proteome</keyword>
<evidence type="ECO:0000313" key="2">
    <source>
        <dbReference type="EMBL" id="EKD21475.1"/>
    </source>
</evidence>
<reference evidence="2 3" key="1">
    <citation type="journal article" date="2012" name="BMC Genomics">
        <title>Sequencing the genome of Marssonina brunnea reveals fungus-poplar co-evolution.</title>
        <authorList>
            <person name="Zhu S."/>
            <person name="Cao Y.-Z."/>
            <person name="Jiang C."/>
            <person name="Tan B.-Y."/>
            <person name="Wang Z."/>
            <person name="Feng S."/>
            <person name="Zhang L."/>
            <person name="Su X.-H."/>
            <person name="Brejova B."/>
            <person name="Vinar T."/>
            <person name="Xu M."/>
            <person name="Wang M.-X."/>
            <person name="Zhang S.-G."/>
            <person name="Huang M.-R."/>
            <person name="Wu R."/>
            <person name="Zhou Y."/>
        </authorList>
    </citation>
    <scope>NUCLEOTIDE SEQUENCE [LARGE SCALE GENOMIC DNA]</scope>
    <source>
        <strain evidence="2 3">MB_m1</strain>
    </source>
</reference>
<dbReference type="Proteomes" id="UP000006753">
    <property type="component" value="Unassembled WGS sequence"/>
</dbReference>
<dbReference type="InParanoid" id="K1WUY6"/>
<feature type="compositionally biased region" description="Basic residues" evidence="1">
    <location>
        <begin position="490"/>
        <end position="512"/>
    </location>
</feature>
<organism evidence="2 3">
    <name type="scientific">Marssonina brunnea f. sp. multigermtubi (strain MB_m1)</name>
    <name type="common">Marssonina leaf spot fungus</name>
    <dbReference type="NCBI Taxonomy" id="1072389"/>
    <lineage>
        <taxon>Eukaryota</taxon>
        <taxon>Fungi</taxon>
        <taxon>Dikarya</taxon>
        <taxon>Ascomycota</taxon>
        <taxon>Pezizomycotina</taxon>
        <taxon>Leotiomycetes</taxon>
        <taxon>Helotiales</taxon>
        <taxon>Drepanopezizaceae</taxon>
        <taxon>Drepanopeziza</taxon>
    </lineage>
</organism>
<dbReference type="OrthoDB" id="275715at2759"/>
<feature type="compositionally biased region" description="Basic and acidic residues" evidence="1">
    <location>
        <begin position="380"/>
        <end position="390"/>
    </location>
</feature>
<dbReference type="KEGG" id="mbe:MBM_00588"/>
<feature type="compositionally biased region" description="Polar residues" evidence="1">
    <location>
        <begin position="597"/>
        <end position="612"/>
    </location>
</feature>
<feature type="compositionally biased region" description="Basic and acidic residues" evidence="1">
    <location>
        <begin position="231"/>
        <end position="244"/>
    </location>
</feature>
<feature type="compositionally biased region" description="Basic and acidic residues" evidence="1">
    <location>
        <begin position="815"/>
        <end position="829"/>
    </location>
</feature>
<feature type="compositionally biased region" description="Polar residues" evidence="1">
    <location>
        <begin position="658"/>
        <end position="679"/>
    </location>
</feature>
<evidence type="ECO:0000313" key="3">
    <source>
        <dbReference type="Proteomes" id="UP000006753"/>
    </source>
</evidence>
<feature type="region of interest" description="Disordered" evidence="1">
    <location>
        <begin position="18"/>
        <end position="49"/>
    </location>
</feature>
<gene>
    <name evidence="2" type="ORF">MBM_00588</name>
</gene>
<dbReference type="STRING" id="1072389.K1WUY6"/>
<feature type="compositionally biased region" description="Polar residues" evidence="1">
    <location>
        <begin position="212"/>
        <end position="221"/>
    </location>
</feature>
<accession>K1WUY6</accession>
<feature type="compositionally biased region" description="Low complexity" evidence="1">
    <location>
        <begin position="720"/>
        <end position="729"/>
    </location>
</feature>
<feature type="region of interest" description="Disordered" evidence="1">
    <location>
        <begin position="183"/>
        <end position="244"/>
    </location>
</feature>
<feature type="compositionally biased region" description="Polar residues" evidence="1">
    <location>
        <begin position="830"/>
        <end position="839"/>
    </location>
</feature>
<dbReference type="eggNOG" id="ENOG502S36A">
    <property type="taxonomic scope" value="Eukaryota"/>
</dbReference>
<sequence length="839" mass="90734">MKSAPEAKIPPVRIILRIATRRPEPDRQGDSSGTLLPEQNKAGYPTTSGKSLETLELIRKLNESATSAARDKAELGVTGQFTTSGKTLQTLKLIRKLDKSASLVEQDIGGIAHPGTKRRNRAAYVESDDETSTYEIFHAVEVEPEDPAGKIREISEARDLDSGIEFLSDSPSVDLRKRKRFDCLDSSDSDQGESPTTRRVFGEKRLPAPPSGFSTTLSETSVEFPEPLEEDKEKPLRRPGEKRLPNLALCEQKKRGEKSPVYFRAHPYPNNKPPLYRHKIRQWRLVLVRQNRPGLDHGEFEGIPVRHWSRDYVTVAPPPNQDSATNQNDIWAVELPHGMPKDSHLLPQHSQDLLRAARAGKIYKRPAPADEEEADPEAIVGDKPDKKDDDILEKGFTVKSWKLTPRHLEGPDVSYLAKRRPGLGNASLKSSVPVATVIKATVKRIDAAGNEYVQDVVVPQGQTVEGEVLSQTQIPDPNAPVDLTAAHATPPKRRPATKRKAKGPGRGRKKKPVAPTSVPLATPIDGSVPNTSTERTVAPDTKCDEGAKNEGSTSTPTVQEDIEMGDGSQANSDDEDGDDGDEGDEGEDDEASEDMQDSVSKAAQESSLSELSVPSMPPIPPLEPVDSTMGGTESNHAPPKLMADRVEGKSGSPLRQVAMTTSTAASPLESSATPFQNIAPTEKSESLPSVPEAGALNSEMQQQASETAPTSLPSPPPKPTMAEVEAAVNERQEEEEEEQMLLDIADKAKIGTPISEGPPVSAESEQGAKATPPEQASVSAAAEDDDDDYPDLLGGLEESLKTQQTKAETPAAPKSPEKVVIDEEGKEEGANSQDSEMLL</sequence>
<feature type="compositionally biased region" description="Acidic residues" evidence="1">
    <location>
        <begin position="572"/>
        <end position="596"/>
    </location>
</feature>
<dbReference type="HOGENOM" id="CLU_338905_0_0_1"/>
<protein>
    <submittedName>
        <fullName evidence="2">LYR family protein</fullName>
    </submittedName>
</protein>
<dbReference type="EMBL" id="JH921428">
    <property type="protein sequence ID" value="EKD21475.1"/>
    <property type="molecule type" value="Genomic_DNA"/>
</dbReference>
<dbReference type="AlphaFoldDB" id="K1WUY6"/>